<dbReference type="EMBL" id="CP098495">
    <property type="protein sequence ID" value="USA63220.1"/>
    <property type="molecule type" value="Genomic_DNA"/>
</dbReference>
<evidence type="ECO:0008006" key="3">
    <source>
        <dbReference type="Google" id="ProtNLM"/>
    </source>
</evidence>
<geneLocation type="plasmid" evidence="1 2">
    <name>plas1</name>
</geneLocation>
<proteinExistence type="predicted"/>
<evidence type="ECO:0000313" key="1">
    <source>
        <dbReference type="EMBL" id="USA63220.1"/>
    </source>
</evidence>
<gene>
    <name evidence="1" type="ORF">NCF85_15955</name>
</gene>
<evidence type="ECO:0000313" key="2">
    <source>
        <dbReference type="Proteomes" id="UP001056619"/>
    </source>
</evidence>
<organism evidence="1 2">
    <name type="scientific">Qipengyuania citrea</name>
    <dbReference type="NCBI Taxonomy" id="225971"/>
    <lineage>
        <taxon>Bacteria</taxon>
        <taxon>Pseudomonadati</taxon>
        <taxon>Pseudomonadota</taxon>
        <taxon>Alphaproteobacteria</taxon>
        <taxon>Sphingomonadales</taxon>
        <taxon>Erythrobacteraceae</taxon>
        <taxon>Qipengyuania</taxon>
    </lineage>
</organism>
<sequence>MGLGRIACAVGKHSVDRTNVKRAAGQQVGRCRNCKAPMEEIEPHHWELQRVKDAGLGPRAFM</sequence>
<keyword evidence="2" id="KW-1185">Reference proteome</keyword>
<name>A0ABY4UB08_9SPHN</name>
<reference evidence="1 2" key="1">
    <citation type="submission" date="2022-06" db="EMBL/GenBank/DDBJ databases">
        <authorList>
            <person name="Liu G."/>
        </authorList>
    </citation>
    <scope>NUCLEOTIDE SEQUENCE [LARGE SCALE GENOMIC DNA]</scope>
    <source>
        <strain evidence="1 2">E4</strain>
        <plasmid evidence="1 2">plas1</plasmid>
    </source>
</reference>
<protein>
    <recommendedName>
        <fullName evidence="3">DUF5679 domain-containing protein</fullName>
    </recommendedName>
</protein>
<dbReference type="RefSeq" id="WP_103024071.1">
    <property type="nucleotide sequence ID" value="NZ_CP098495.1"/>
</dbReference>
<dbReference type="Proteomes" id="UP001056619">
    <property type="component" value="Plasmid plas1"/>
</dbReference>
<accession>A0ABY4UB08</accession>
<keyword evidence="1" id="KW-0614">Plasmid</keyword>